<evidence type="ECO:0000313" key="2">
    <source>
        <dbReference type="EMBL" id="KAF5806710.1"/>
    </source>
</evidence>
<evidence type="ECO:0000313" key="3">
    <source>
        <dbReference type="Proteomes" id="UP000215914"/>
    </source>
</evidence>
<protein>
    <submittedName>
        <fullName evidence="2">Uncharacterized protein</fullName>
    </submittedName>
</protein>
<gene>
    <name evidence="2" type="ORF">HanXRQr2_Chr05g0224791</name>
</gene>
<dbReference type="Gramene" id="mRNA:HanXRQr2_Chr05g0224791">
    <property type="protein sequence ID" value="mRNA:HanXRQr2_Chr05g0224791"/>
    <property type="gene ID" value="HanXRQr2_Chr05g0224791"/>
</dbReference>
<evidence type="ECO:0000256" key="1">
    <source>
        <dbReference type="SAM" id="MobiDB-lite"/>
    </source>
</evidence>
<sequence>MLIHLLSRSNTIHNDTGFNLRPNWVKVLTGEWSLFDFVDPPRNAALRSTDRAVGEQEPDVLKIHIEQFLLPAVLADPTTYVSKPPPSGGSGVSLEETKKPSRIRISGKKIITAGATASPVAASISVTPEGAAVTSAPPSLVNPQPAPKRRRMMPPLTTFQATKAAQALHAGSLAEAQVEGGSSMPLTSGEIVPSAAGGQSVPLADLVSQAIVISVSSSMPLPLIITSVVMTPSSVTTPLFSSSTPVSIFDSPIGDFFVSGKEMPTTSVAGDSTSAKDTTVSDTGGSSGAFAEDGARLSDDLYLPTVCWDPYAQDKHYQPK</sequence>
<dbReference type="Proteomes" id="UP000215914">
    <property type="component" value="Unassembled WGS sequence"/>
</dbReference>
<reference evidence="2" key="1">
    <citation type="journal article" date="2017" name="Nature">
        <title>The sunflower genome provides insights into oil metabolism, flowering and Asterid evolution.</title>
        <authorList>
            <person name="Badouin H."/>
            <person name="Gouzy J."/>
            <person name="Grassa C.J."/>
            <person name="Murat F."/>
            <person name="Staton S.E."/>
            <person name="Cottret L."/>
            <person name="Lelandais-Briere C."/>
            <person name="Owens G.L."/>
            <person name="Carrere S."/>
            <person name="Mayjonade B."/>
            <person name="Legrand L."/>
            <person name="Gill N."/>
            <person name="Kane N.C."/>
            <person name="Bowers J.E."/>
            <person name="Hubner S."/>
            <person name="Bellec A."/>
            <person name="Berard A."/>
            <person name="Berges H."/>
            <person name="Blanchet N."/>
            <person name="Boniface M.C."/>
            <person name="Brunel D."/>
            <person name="Catrice O."/>
            <person name="Chaidir N."/>
            <person name="Claudel C."/>
            <person name="Donnadieu C."/>
            <person name="Faraut T."/>
            <person name="Fievet G."/>
            <person name="Helmstetter N."/>
            <person name="King M."/>
            <person name="Knapp S.J."/>
            <person name="Lai Z."/>
            <person name="Le Paslier M.C."/>
            <person name="Lippi Y."/>
            <person name="Lorenzon L."/>
            <person name="Mandel J.R."/>
            <person name="Marage G."/>
            <person name="Marchand G."/>
            <person name="Marquand E."/>
            <person name="Bret-Mestries E."/>
            <person name="Morien E."/>
            <person name="Nambeesan S."/>
            <person name="Nguyen T."/>
            <person name="Pegot-Espagnet P."/>
            <person name="Pouilly N."/>
            <person name="Raftis F."/>
            <person name="Sallet E."/>
            <person name="Schiex T."/>
            <person name="Thomas J."/>
            <person name="Vandecasteele C."/>
            <person name="Vares D."/>
            <person name="Vear F."/>
            <person name="Vautrin S."/>
            <person name="Crespi M."/>
            <person name="Mangin B."/>
            <person name="Burke J.M."/>
            <person name="Salse J."/>
            <person name="Munos S."/>
            <person name="Vincourt P."/>
            <person name="Rieseberg L.H."/>
            <person name="Langlade N.B."/>
        </authorList>
    </citation>
    <scope>NUCLEOTIDE SEQUENCE</scope>
    <source>
        <tissue evidence="2">Leaves</tissue>
    </source>
</reference>
<keyword evidence="3" id="KW-1185">Reference proteome</keyword>
<feature type="region of interest" description="Disordered" evidence="1">
    <location>
        <begin position="80"/>
        <end position="99"/>
    </location>
</feature>
<proteinExistence type="predicted"/>
<feature type="compositionally biased region" description="Polar residues" evidence="1">
    <location>
        <begin position="267"/>
        <end position="284"/>
    </location>
</feature>
<organism evidence="2 3">
    <name type="scientific">Helianthus annuus</name>
    <name type="common">Common sunflower</name>
    <dbReference type="NCBI Taxonomy" id="4232"/>
    <lineage>
        <taxon>Eukaryota</taxon>
        <taxon>Viridiplantae</taxon>
        <taxon>Streptophyta</taxon>
        <taxon>Embryophyta</taxon>
        <taxon>Tracheophyta</taxon>
        <taxon>Spermatophyta</taxon>
        <taxon>Magnoliopsida</taxon>
        <taxon>eudicotyledons</taxon>
        <taxon>Gunneridae</taxon>
        <taxon>Pentapetalae</taxon>
        <taxon>asterids</taxon>
        <taxon>campanulids</taxon>
        <taxon>Asterales</taxon>
        <taxon>Asteraceae</taxon>
        <taxon>Asteroideae</taxon>
        <taxon>Heliantheae alliance</taxon>
        <taxon>Heliantheae</taxon>
        <taxon>Helianthus</taxon>
    </lineage>
</organism>
<dbReference type="AlphaFoldDB" id="A0A9K3J2S3"/>
<feature type="region of interest" description="Disordered" evidence="1">
    <location>
        <begin position="267"/>
        <end position="291"/>
    </location>
</feature>
<accession>A0A9K3J2S3</accession>
<reference evidence="2" key="2">
    <citation type="submission" date="2020-06" db="EMBL/GenBank/DDBJ databases">
        <title>Helianthus annuus Genome sequencing and assembly Release 2.</title>
        <authorList>
            <person name="Gouzy J."/>
            <person name="Langlade N."/>
            <person name="Munos S."/>
        </authorList>
    </citation>
    <scope>NUCLEOTIDE SEQUENCE</scope>
    <source>
        <tissue evidence="2">Leaves</tissue>
    </source>
</reference>
<comment type="caution">
    <text evidence="2">The sequence shown here is derived from an EMBL/GenBank/DDBJ whole genome shotgun (WGS) entry which is preliminary data.</text>
</comment>
<dbReference type="EMBL" id="MNCJ02000320">
    <property type="protein sequence ID" value="KAF5806710.1"/>
    <property type="molecule type" value="Genomic_DNA"/>
</dbReference>
<name>A0A9K3J2S3_HELAN</name>